<organism evidence="5 6">
    <name type="scientific">Theobroma cacao</name>
    <name type="common">Cacao</name>
    <name type="synonym">Cocoa</name>
    <dbReference type="NCBI Taxonomy" id="3641"/>
    <lineage>
        <taxon>Eukaryota</taxon>
        <taxon>Viridiplantae</taxon>
        <taxon>Streptophyta</taxon>
        <taxon>Embryophyta</taxon>
        <taxon>Tracheophyta</taxon>
        <taxon>Spermatophyta</taxon>
        <taxon>Magnoliopsida</taxon>
        <taxon>eudicotyledons</taxon>
        <taxon>Gunneridae</taxon>
        <taxon>Pentapetalae</taxon>
        <taxon>rosids</taxon>
        <taxon>malvids</taxon>
        <taxon>Malvales</taxon>
        <taxon>Malvaceae</taxon>
        <taxon>Byttnerioideae</taxon>
        <taxon>Theobroma</taxon>
    </lineage>
</organism>
<dbReference type="Gene3D" id="1.10.630.10">
    <property type="entry name" value="Cytochrome P450"/>
    <property type="match status" value="2"/>
</dbReference>
<dbReference type="PRINTS" id="PR00463">
    <property type="entry name" value="EP450I"/>
</dbReference>
<dbReference type="InterPro" id="IPR001128">
    <property type="entry name" value="Cyt_P450"/>
</dbReference>
<name>A0A061DLR1_THECC</name>
<dbReference type="GO" id="GO:0016705">
    <property type="term" value="F:oxidoreductase activity, acting on paired donors, with incorporation or reduction of molecular oxygen"/>
    <property type="evidence" value="ECO:0007669"/>
    <property type="project" value="InterPro"/>
</dbReference>
<evidence type="ECO:0000256" key="1">
    <source>
        <dbReference type="PIRSR" id="PIRSR602401-1"/>
    </source>
</evidence>
<dbReference type="PANTHER" id="PTHR47945">
    <property type="entry name" value="CYTOCHROME P450 84A1-RELATED"/>
    <property type="match status" value="1"/>
</dbReference>
<keyword evidence="1 2" id="KW-0479">Metal-binding</keyword>
<evidence type="ECO:0000256" key="2">
    <source>
        <dbReference type="RuleBase" id="RU000461"/>
    </source>
</evidence>
<comment type="similarity">
    <text evidence="2">Belongs to the cytochrome P450 family.</text>
</comment>
<dbReference type="GO" id="GO:0004497">
    <property type="term" value="F:monooxygenase activity"/>
    <property type="evidence" value="ECO:0000318"/>
    <property type="project" value="GO_Central"/>
</dbReference>
<evidence type="ECO:0000313" key="5">
    <source>
        <dbReference type="EMBL" id="EOX90918.1"/>
    </source>
</evidence>
<keyword evidence="1 2" id="KW-0349">Heme</keyword>
<keyword evidence="1 2" id="KW-0408">Iron</keyword>
<feature type="binding site" description="axial binding residue" evidence="1">
    <location>
        <position position="300"/>
    </location>
    <ligand>
        <name>heme</name>
        <dbReference type="ChEBI" id="CHEBI:30413"/>
    </ligand>
    <ligandPart>
        <name>Fe</name>
        <dbReference type="ChEBI" id="CHEBI:18248"/>
    </ligandPart>
</feature>
<dbReference type="PROSITE" id="PS00086">
    <property type="entry name" value="CYTOCHROME_P450"/>
    <property type="match status" value="1"/>
</dbReference>
<keyword evidence="2" id="KW-0560">Oxidoreductase</keyword>
<dbReference type="AlphaFoldDB" id="A0A061DLR1"/>
<protein>
    <submittedName>
        <fullName evidence="5">Ferulic acid 5-hydroxylase 1, putative</fullName>
    </submittedName>
</protein>
<dbReference type="SUPFAM" id="SSF48264">
    <property type="entry name" value="Cytochrome P450"/>
    <property type="match status" value="1"/>
</dbReference>
<proteinExistence type="inferred from homology"/>
<dbReference type="InterPro" id="IPR036396">
    <property type="entry name" value="Cyt_P450_sf"/>
</dbReference>
<dbReference type="InterPro" id="IPR053062">
    <property type="entry name" value="CYP450_84A"/>
</dbReference>
<sequence>MRKLCVMKLFSRKKSESWESVRDEVESLVKAVSANTGKAINMGELIFNLTKNITYRAAFGSSSQEGQEEFIKILQEFSKLFVAFNIADFIPWLSWVDPQGLKTRLKNARHALDRFILTPLSTITFKMRKNNNGCDEGDTDMVDDLLAFYREEAKVNESEDIENSIKLTRDSIKAIIMPRGSEASPTGAGGGGGPGPPSRRIRFGQTHLPKVHVERNRPAAPANSTVAPRDGQTAEDAEVAGYRIPSKSLVMINAWAIGRDKNSWEEPDGFKPSRFLKEGVPDFKGSNFEFIKFGSGRRACPGMKLGLYALDLAVANLLHCFTWELPDGMSPGELDMSDVSGLAGPTASPLIAVPKKRLLCPLLKAKGKPFESLQHLTKIVLSCLILIKFINRNPRCIGIPRSLPQGTSYAVGQSEAETSRERRGLVGFHYACAGYSVYMSRNEGSVDKEEDKPELPACLGFEFVAYRRTPAAGPASASAHVHRSGDLMSFNFQQLNAEDRDIRQPRTHKPTHAVGDDFLHRNANLVASGVAKNMRRVGN</sequence>
<dbReference type="Proteomes" id="UP000026915">
    <property type="component" value="Chromosome 1"/>
</dbReference>
<dbReference type="eggNOG" id="KOG0156">
    <property type="taxonomic scope" value="Eukaryota"/>
</dbReference>
<keyword evidence="6" id="KW-1185">Reference proteome</keyword>
<accession>A0A061DLR1</accession>
<feature type="domain" description="DUF8204" evidence="4">
    <location>
        <begin position="390"/>
        <end position="463"/>
    </location>
</feature>
<dbReference type="PANTHER" id="PTHR47945:SF5">
    <property type="entry name" value="CYTOCHROME P450 84A1-RELATED"/>
    <property type="match status" value="1"/>
</dbReference>
<evidence type="ECO:0000256" key="3">
    <source>
        <dbReference type="SAM" id="MobiDB-lite"/>
    </source>
</evidence>
<dbReference type="InParanoid" id="A0A061DLR1"/>
<dbReference type="Pfam" id="PF00067">
    <property type="entry name" value="p450"/>
    <property type="match status" value="2"/>
</dbReference>
<dbReference type="OMA" id="ILGEFHA"/>
<dbReference type="Gramene" id="EOX90918">
    <property type="protein sequence ID" value="EOX90918"/>
    <property type="gene ID" value="TCM_000256"/>
</dbReference>
<keyword evidence="2" id="KW-0503">Monooxygenase</keyword>
<dbReference type="InterPro" id="IPR017972">
    <property type="entry name" value="Cyt_P450_CS"/>
</dbReference>
<dbReference type="GO" id="GO:0005506">
    <property type="term" value="F:iron ion binding"/>
    <property type="evidence" value="ECO:0007669"/>
    <property type="project" value="InterPro"/>
</dbReference>
<dbReference type="HOGENOM" id="CLU_505707_0_0_1"/>
<comment type="cofactor">
    <cofactor evidence="1">
        <name>heme</name>
        <dbReference type="ChEBI" id="CHEBI:30413"/>
    </cofactor>
</comment>
<reference evidence="5 6" key="1">
    <citation type="journal article" date="2013" name="Genome Biol.">
        <title>The genome sequence of the most widely cultivated cacao type and its use to identify candidate genes regulating pod color.</title>
        <authorList>
            <person name="Motamayor J.C."/>
            <person name="Mockaitis K."/>
            <person name="Schmutz J."/>
            <person name="Haiminen N."/>
            <person name="Iii D.L."/>
            <person name="Cornejo O."/>
            <person name="Findley S.D."/>
            <person name="Zheng P."/>
            <person name="Utro F."/>
            <person name="Royaert S."/>
            <person name="Saski C."/>
            <person name="Jenkins J."/>
            <person name="Podicheti R."/>
            <person name="Zhao M."/>
            <person name="Scheffler B.E."/>
            <person name="Stack J.C."/>
            <person name="Feltus F.A."/>
            <person name="Mustiga G.M."/>
            <person name="Amores F."/>
            <person name="Phillips W."/>
            <person name="Marelli J.P."/>
            <person name="May G.D."/>
            <person name="Shapiro H."/>
            <person name="Ma J."/>
            <person name="Bustamante C.D."/>
            <person name="Schnell R.J."/>
            <person name="Main D."/>
            <person name="Gilbert D."/>
            <person name="Parida L."/>
            <person name="Kuhn D.N."/>
        </authorList>
    </citation>
    <scope>NUCLEOTIDE SEQUENCE [LARGE SCALE GENOMIC DNA]</scope>
    <source>
        <strain evidence="6">cv. Matina 1-6</strain>
    </source>
</reference>
<dbReference type="InterPro" id="IPR058517">
    <property type="entry name" value="DUF8204"/>
</dbReference>
<evidence type="ECO:0000313" key="6">
    <source>
        <dbReference type="Proteomes" id="UP000026915"/>
    </source>
</evidence>
<dbReference type="InterPro" id="IPR002401">
    <property type="entry name" value="Cyt_P450_E_grp-I"/>
</dbReference>
<feature type="region of interest" description="Disordered" evidence="3">
    <location>
        <begin position="178"/>
        <end position="202"/>
    </location>
</feature>
<gene>
    <name evidence="5" type="ORF">TCM_000256</name>
</gene>
<dbReference type="Pfam" id="PF26631">
    <property type="entry name" value="DUF8204"/>
    <property type="match status" value="1"/>
</dbReference>
<dbReference type="GO" id="GO:0020037">
    <property type="term" value="F:heme binding"/>
    <property type="evidence" value="ECO:0007669"/>
    <property type="project" value="InterPro"/>
</dbReference>
<dbReference type="EMBL" id="CM001879">
    <property type="protein sequence ID" value="EOX90918.1"/>
    <property type="molecule type" value="Genomic_DNA"/>
</dbReference>
<evidence type="ECO:0000259" key="4">
    <source>
        <dbReference type="Pfam" id="PF26631"/>
    </source>
</evidence>